<gene>
    <name evidence="3" type="ORF">COHA_010852</name>
</gene>
<name>A0AAD5DFI9_9CHLO</name>
<proteinExistence type="predicted"/>
<dbReference type="AlphaFoldDB" id="A0AAD5DFI9"/>
<feature type="non-terminal residue" evidence="3">
    <location>
        <position position="94"/>
    </location>
</feature>
<accession>A0AAD5DFI9</accession>
<evidence type="ECO:0000313" key="3">
    <source>
        <dbReference type="EMBL" id="KAI7835246.1"/>
    </source>
</evidence>
<dbReference type="Proteomes" id="UP001205105">
    <property type="component" value="Unassembled WGS sequence"/>
</dbReference>
<evidence type="ECO:0000313" key="4">
    <source>
        <dbReference type="Proteomes" id="UP001205105"/>
    </source>
</evidence>
<dbReference type="InterPro" id="IPR057670">
    <property type="entry name" value="SH3_retrovirus"/>
</dbReference>
<evidence type="ECO:0000259" key="2">
    <source>
        <dbReference type="Pfam" id="PF25597"/>
    </source>
</evidence>
<reference evidence="3" key="1">
    <citation type="submission" date="2020-11" db="EMBL/GenBank/DDBJ databases">
        <title>Chlorella ohadii genome sequencing and assembly.</title>
        <authorList>
            <person name="Murik O."/>
            <person name="Treves H."/>
            <person name="Kedem I."/>
            <person name="Shotland Y."/>
            <person name="Kaplan A."/>
        </authorList>
    </citation>
    <scope>NUCLEOTIDE SEQUENCE</scope>
    <source>
        <strain evidence="3">1</strain>
    </source>
</reference>
<comment type="caution">
    <text evidence="3">The sequence shown here is derived from an EMBL/GenBank/DDBJ whole genome shotgun (WGS) entry which is preliminary data.</text>
</comment>
<sequence>MIGYAANSSGYKIRLDNGSIITARNVVFDESTAGRATPAPPRPKPFILIDTDDTESVGAEPEHNPPSPPAPRRPQRAAAGRPAHMWQDDAYRIT</sequence>
<dbReference type="Pfam" id="PF25597">
    <property type="entry name" value="SH3_retrovirus"/>
    <property type="match status" value="1"/>
</dbReference>
<protein>
    <recommendedName>
        <fullName evidence="2">Retroviral polymerase SH3-like domain-containing protein</fullName>
    </recommendedName>
</protein>
<feature type="region of interest" description="Disordered" evidence="1">
    <location>
        <begin position="29"/>
        <end position="94"/>
    </location>
</feature>
<organism evidence="3 4">
    <name type="scientific">Chlorella ohadii</name>
    <dbReference type="NCBI Taxonomy" id="2649997"/>
    <lineage>
        <taxon>Eukaryota</taxon>
        <taxon>Viridiplantae</taxon>
        <taxon>Chlorophyta</taxon>
        <taxon>core chlorophytes</taxon>
        <taxon>Trebouxiophyceae</taxon>
        <taxon>Chlorellales</taxon>
        <taxon>Chlorellaceae</taxon>
        <taxon>Chlorella clade</taxon>
        <taxon>Chlorella</taxon>
    </lineage>
</organism>
<feature type="domain" description="Retroviral polymerase SH3-like" evidence="2">
    <location>
        <begin position="1"/>
        <end position="35"/>
    </location>
</feature>
<dbReference type="EMBL" id="JADXDR010000419">
    <property type="protein sequence ID" value="KAI7835246.1"/>
    <property type="molecule type" value="Genomic_DNA"/>
</dbReference>
<keyword evidence="4" id="KW-1185">Reference proteome</keyword>
<evidence type="ECO:0000256" key="1">
    <source>
        <dbReference type="SAM" id="MobiDB-lite"/>
    </source>
</evidence>